<dbReference type="AlphaFoldDB" id="A0A0F4ZA20"/>
<protein>
    <recommendedName>
        <fullName evidence="7">Mediator of RNA polymerase II transcription subunit 9</fullName>
    </recommendedName>
    <alternativeName>
        <fullName evidence="7">Mediator complex subunit 9</fullName>
    </alternativeName>
</protein>
<keyword evidence="5 7" id="KW-0804">Transcription</keyword>
<dbReference type="InterPro" id="IPR011425">
    <property type="entry name" value="Med9"/>
</dbReference>
<dbReference type="Pfam" id="PF07544">
    <property type="entry name" value="Med9"/>
    <property type="match status" value="1"/>
</dbReference>
<dbReference type="GO" id="GO:0006357">
    <property type="term" value="P:regulation of transcription by RNA polymerase II"/>
    <property type="evidence" value="ECO:0007669"/>
    <property type="project" value="InterPro"/>
</dbReference>
<name>A0A0F4ZA20_9PEZI</name>
<evidence type="ECO:0000313" key="9">
    <source>
        <dbReference type="EMBL" id="KKA27011.1"/>
    </source>
</evidence>
<dbReference type="Proteomes" id="UP000033483">
    <property type="component" value="Unassembled WGS sequence"/>
</dbReference>
<keyword evidence="3 7" id="KW-0805">Transcription regulation</keyword>
<evidence type="ECO:0000256" key="8">
    <source>
        <dbReference type="SAM" id="Coils"/>
    </source>
</evidence>
<sequence>MKSTESNQQQHPMAMSAAISPDSLDVLTELTLTLDRLRASLQILPGTANATLPNGQQPLLLKDLPTATDPIKHKLQKARVQVKALSDMNRTIADQEEEIADLEKRILLQQEVLEKLKASGTDFVTETQQRDS</sequence>
<keyword evidence="10" id="KW-1185">Reference proteome</keyword>
<evidence type="ECO:0000256" key="3">
    <source>
        <dbReference type="ARBA" id="ARBA00023015"/>
    </source>
</evidence>
<organism evidence="9 10">
    <name type="scientific">Thielaviopsis punctulata</name>
    <dbReference type="NCBI Taxonomy" id="72032"/>
    <lineage>
        <taxon>Eukaryota</taxon>
        <taxon>Fungi</taxon>
        <taxon>Dikarya</taxon>
        <taxon>Ascomycota</taxon>
        <taxon>Pezizomycotina</taxon>
        <taxon>Sordariomycetes</taxon>
        <taxon>Hypocreomycetidae</taxon>
        <taxon>Microascales</taxon>
        <taxon>Ceratocystidaceae</taxon>
        <taxon>Thielaviopsis</taxon>
    </lineage>
</organism>
<comment type="caution">
    <text evidence="9">The sequence shown here is derived from an EMBL/GenBank/DDBJ whole genome shotgun (WGS) entry which is preliminary data.</text>
</comment>
<keyword evidence="6 7" id="KW-0539">Nucleus</keyword>
<comment type="subcellular location">
    <subcellularLocation>
        <location evidence="1 7">Nucleus</location>
    </subcellularLocation>
</comment>
<comment type="function">
    <text evidence="7">Component of the Mediator complex, a coactivator involved in the regulated transcription of nearly all RNA polymerase II-dependent genes. Mediator functions as a bridge to convey information from gene-specific regulatory proteins to the basal RNA polymerase II transcription machinery. Mediator is recruited to promoters by direct interactions with regulatory proteins and serves as a scaffold for the assembly of a functional preinitiation complex with RNA polymerase II and the general transcription factors.</text>
</comment>
<keyword evidence="4 7" id="KW-0010">Activator</keyword>
<proteinExistence type="inferred from homology"/>
<evidence type="ECO:0000256" key="2">
    <source>
        <dbReference type="ARBA" id="ARBA00008089"/>
    </source>
</evidence>
<evidence type="ECO:0000256" key="5">
    <source>
        <dbReference type="ARBA" id="ARBA00023163"/>
    </source>
</evidence>
<evidence type="ECO:0000256" key="6">
    <source>
        <dbReference type="ARBA" id="ARBA00023242"/>
    </source>
</evidence>
<evidence type="ECO:0000313" key="10">
    <source>
        <dbReference type="Proteomes" id="UP000033483"/>
    </source>
</evidence>
<dbReference type="GO" id="GO:0003712">
    <property type="term" value="F:transcription coregulator activity"/>
    <property type="evidence" value="ECO:0007669"/>
    <property type="project" value="InterPro"/>
</dbReference>
<comment type="subunit">
    <text evidence="7">Component of the Mediator complex.</text>
</comment>
<keyword evidence="8" id="KW-0175">Coiled coil</keyword>
<feature type="coiled-coil region" evidence="8">
    <location>
        <begin position="85"/>
        <end position="119"/>
    </location>
</feature>
<dbReference type="OrthoDB" id="5414694at2759"/>
<evidence type="ECO:0000256" key="7">
    <source>
        <dbReference type="RuleBase" id="RU364145"/>
    </source>
</evidence>
<dbReference type="GO" id="GO:0016592">
    <property type="term" value="C:mediator complex"/>
    <property type="evidence" value="ECO:0007669"/>
    <property type="project" value="InterPro"/>
</dbReference>
<reference evidence="9 10" key="1">
    <citation type="submission" date="2015-03" db="EMBL/GenBank/DDBJ databases">
        <authorList>
            <person name="Radwan O."/>
            <person name="Al-Naeli F.A."/>
            <person name="Rendon G.A."/>
            <person name="Fields C."/>
        </authorList>
    </citation>
    <scope>NUCLEOTIDE SEQUENCE [LARGE SCALE GENOMIC DNA]</scope>
    <source>
        <strain evidence="9">CR-DP1</strain>
    </source>
</reference>
<comment type="similarity">
    <text evidence="2 7">Belongs to the Mediator complex subunit 9 family.</text>
</comment>
<accession>A0A0F4ZA20</accession>
<evidence type="ECO:0000256" key="1">
    <source>
        <dbReference type="ARBA" id="ARBA00004123"/>
    </source>
</evidence>
<evidence type="ECO:0000256" key="4">
    <source>
        <dbReference type="ARBA" id="ARBA00023159"/>
    </source>
</evidence>
<gene>
    <name evidence="7" type="primary">MED9</name>
    <name evidence="9" type="ORF">TD95_000532</name>
</gene>
<dbReference type="EMBL" id="LAEV01001911">
    <property type="protein sequence ID" value="KKA27011.1"/>
    <property type="molecule type" value="Genomic_DNA"/>
</dbReference>